<dbReference type="OrthoDB" id="10634155at2759"/>
<dbReference type="AlphaFoldDB" id="A0A4Y2DUF4"/>
<gene>
    <name evidence="2" type="ORF">AVEN_200251_1</name>
</gene>
<dbReference type="EMBL" id="BGPR01000421">
    <property type="protein sequence ID" value="GBM19314.1"/>
    <property type="molecule type" value="Genomic_DNA"/>
</dbReference>
<name>A0A4Y2DUF4_ARAVE</name>
<reference evidence="2 3" key="1">
    <citation type="journal article" date="2019" name="Sci. Rep.">
        <title>Orb-weaving spider Araneus ventricosus genome elucidates the spidroin gene catalogue.</title>
        <authorList>
            <person name="Kono N."/>
            <person name="Nakamura H."/>
            <person name="Ohtoshi R."/>
            <person name="Moran D.A.P."/>
            <person name="Shinohara A."/>
            <person name="Yoshida Y."/>
            <person name="Fujiwara M."/>
            <person name="Mori M."/>
            <person name="Tomita M."/>
            <person name="Arakawa K."/>
        </authorList>
    </citation>
    <scope>NUCLEOTIDE SEQUENCE [LARGE SCALE GENOMIC DNA]</scope>
</reference>
<feature type="region of interest" description="Disordered" evidence="1">
    <location>
        <begin position="1"/>
        <end position="23"/>
    </location>
</feature>
<keyword evidence="3" id="KW-1185">Reference proteome</keyword>
<organism evidence="2 3">
    <name type="scientific">Araneus ventricosus</name>
    <name type="common">Orbweaver spider</name>
    <name type="synonym">Epeira ventricosa</name>
    <dbReference type="NCBI Taxonomy" id="182803"/>
    <lineage>
        <taxon>Eukaryota</taxon>
        <taxon>Metazoa</taxon>
        <taxon>Ecdysozoa</taxon>
        <taxon>Arthropoda</taxon>
        <taxon>Chelicerata</taxon>
        <taxon>Arachnida</taxon>
        <taxon>Araneae</taxon>
        <taxon>Araneomorphae</taxon>
        <taxon>Entelegynae</taxon>
        <taxon>Araneoidea</taxon>
        <taxon>Araneidae</taxon>
        <taxon>Araneus</taxon>
    </lineage>
</organism>
<accession>A0A4Y2DUF4</accession>
<feature type="compositionally biased region" description="Polar residues" evidence="1">
    <location>
        <begin position="10"/>
        <end position="23"/>
    </location>
</feature>
<comment type="caution">
    <text evidence="2">The sequence shown here is derived from an EMBL/GenBank/DDBJ whole genome shotgun (WGS) entry which is preliminary data.</text>
</comment>
<protein>
    <submittedName>
        <fullName evidence="2">Uncharacterized protein</fullName>
    </submittedName>
</protein>
<evidence type="ECO:0000256" key="1">
    <source>
        <dbReference type="SAM" id="MobiDB-lite"/>
    </source>
</evidence>
<evidence type="ECO:0000313" key="3">
    <source>
        <dbReference type="Proteomes" id="UP000499080"/>
    </source>
</evidence>
<sequence length="159" mass="17968">MYEFQKKFDSNLTEQPQLDRQSSELFPTNNLHKHIHKLPSLKRTAFKSIHFHSRLASKGSPTPIKQTITKREIVCVHHRNRHLILPALHRLGCGNGKEKGPGDVRRRHLGAVGEEATGSGVGQAFDRCDPLAHICAQQGRKSRNDEEFFVVVLFIRGAC</sequence>
<evidence type="ECO:0000313" key="2">
    <source>
        <dbReference type="EMBL" id="GBM19314.1"/>
    </source>
</evidence>
<dbReference type="Proteomes" id="UP000499080">
    <property type="component" value="Unassembled WGS sequence"/>
</dbReference>
<proteinExistence type="predicted"/>